<keyword evidence="1" id="KW-0472">Membrane</keyword>
<keyword evidence="1" id="KW-0812">Transmembrane</keyword>
<comment type="caution">
    <text evidence="3">The sequence shown here is derived from an EMBL/GenBank/DDBJ whole genome shotgun (WGS) entry which is preliminary data.</text>
</comment>
<evidence type="ECO:0000313" key="4">
    <source>
        <dbReference type="Proteomes" id="UP000641514"/>
    </source>
</evidence>
<keyword evidence="1" id="KW-1133">Transmembrane helix</keyword>
<evidence type="ECO:0000256" key="1">
    <source>
        <dbReference type="SAM" id="Phobius"/>
    </source>
</evidence>
<feature type="domain" description="Protein-glutamine gamma-glutamyltransferase-like C-terminal" evidence="2">
    <location>
        <begin position="135"/>
        <end position="205"/>
    </location>
</feature>
<dbReference type="AlphaFoldDB" id="A0A916U3C6"/>
<dbReference type="EMBL" id="BMJH01000001">
    <property type="protein sequence ID" value="GGC57370.1"/>
    <property type="molecule type" value="Genomic_DNA"/>
</dbReference>
<evidence type="ECO:0000259" key="2">
    <source>
        <dbReference type="Pfam" id="PF13559"/>
    </source>
</evidence>
<proteinExistence type="predicted"/>
<feature type="transmembrane region" description="Helical" evidence="1">
    <location>
        <begin position="69"/>
        <end position="89"/>
    </location>
</feature>
<gene>
    <name evidence="3" type="ORF">GCM10011410_07350</name>
</gene>
<reference evidence="3" key="2">
    <citation type="submission" date="2020-09" db="EMBL/GenBank/DDBJ databases">
        <authorList>
            <person name="Sun Q."/>
            <person name="Zhou Y."/>
        </authorList>
    </citation>
    <scope>NUCLEOTIDE SEQUENCE</scope>
    <source>
        <strain evidence="3">CGMCC 1.15478</strain>
    </source>
</reference>
<keyword evidence="4" id="KW-1185">Reference proteome</keyword>
<protein>
    <recommendedName>
        <fullName evidence="2">Protein-glutamine gamma-glutamyltransferase-like C-terminal domain-containing protein</fullName>
    </recommendedName>
</protein>
<organism evidence="3 4">
    <name type="scientific">Hoyosella rhizosphaerae</name>
    <dbReference type="NCBI Taxonomy" id="1755582"/>
    <lineage>
        <taxon>Bacteria</taxon>
        <taxon>Bacillati</taxon>
        <taxon>Actinomycetota</taxon>
        <taxon>Actinomycetes</taxon>
        <taxon>Mycobacteriales</taxon>
        <taxon>Hoyosellaceae</taxon>
        <taxon>Hoyosella</taxon>
    </lineage>
</organism>
<dbReference type="Pfam" id="PF13559">
    <property type="entry name" value="DUF4129"/>
    <property type="match status" value="1"/>
</dbReference>
<accession>A0A916U3C6</accession>
<evidence type="ECO:0000313" key="3">
    <source>
        <dbReference type="EMBL" id="GGC57370.1"/>
    </source>
</evidence>
<sequence length="226" mass="23970">MLAGVTSLRVPVEIDRDTAGAAAREELSRQIYLDAQPSLTQQAMQWAIEQLGRILDSFTEGVTTLAPGGWASVVILVAVLIAALVAIRLRMGRIARSRAVQTTTSVVATLSARQHRQRAEAAAKAGDFSTAISERFRAFVAEIEERTVVDTTTGRTAIELASLAAGSLDVDGSVLVDAARVFGDVFYGHHAADSTKYEIVVAADELARTGRIIASNPQAEPVVAPS</sequence>
<name>A0A916U3C6_9ACTN</name>
<dbReference type="InterPro" id="IPR025403">
    <property type="entry name" value="TgpA-like_C"/>
</dbReference>
<reference evidence="3" key="1">
    <citation type="journal article" date="2014" name="Int. J. Syst. Evol. Microbiol.">
        <title>Complete genome sequence of Corynebacterium casei LMG S-19264T (=DSM 44701T), isolated from a smear-ripened cheese.</title>
        <authorList>
            <consortium name="US DOE Joint Genome Institute (JGI-PGF)"/>
            <person name="Walter F."/>
            <person name="Albersmeier A."/>
            <person name="Kalinowski J."/>
            <person name="Ruckert C."/>
        </authorList>
    </citation>
    <scope>NUCLEOTIDE SEQUENCE</scope>
    <source>
        <strain evidence="3">CGMCC 1.15478</strain>
    </source>
</reference>
<dbReference type="Proteomes" id="UP000641514">
    <property type="component" value="Unassembled WGS sequence"/>
</dbReference>